<feature type="region of interest" description="Disordered" evidence="1">
    <location>
        <begin position="222"/>
        <end position="480"/>
    </location>
</feature>
<dbReference type="SMART" id="SM00271">
    <property type="entry name" value="DnaJ"/>
    <property type="match status" value="1"/>
</dbReference>
<evidence type="ECO:0000256" key="1">
    <source>
        <dbReference type="SAM" id="MobiDB-lite"/>
    </source>
</evidence>
<organism evidence="3 4">
    <name type="scientific">Astrephomene gubernaculifera</name>
    <dbReference type="NCBI Taxonomy" id="47775"/>
    <lineage>
        <taxon>Eukaryota</taxon>
        <taxon>Viridiplantae</taxon>
        <taxon>Chlorophyta</taxon>
        <taxon>core chlorophytes</taxon>
        <taxon>Chlorophyceae</taxon>
        <taxon>CS clade</taxon>
        <taxon>Chlamydomonadales</taxon>
        <taxon>Astrephomenaceae</taxon>
        <taxon>Astrephomene</taxon>
    </lineage>
</organism>
<dbReference type="PANTHER" id="PTHR44916:SF1">
    <property type="entry name" value="CHAPERONE DNAJ-DOMAIN SUPERFAMILY PROTEIN-RELATED"/>
    <property type="match status" value="1"/>
</dbReference>
<feature type="compositionally biased region" description="Basic and acidic residues" evidence="1">
    <location>
        <begin position="439"/>
        <end position="466"/>
    </location>
</feature>
<dbReference type="PROSITE" id="PS50076">
    <property type="entry name" value="DNAJ_2"/>
    <property type="match status" value="1"/>
</dbReference>
<reference evidence="3 4" key="1">
    <citation type="journal article" date="2021" name="Sci. Rep.">
        <title>Genome sequencing of the multicellular alga Astrephomene provides insights into convergent evolution of germ-soma differentiation.</title>
        <authorList>
            <person name="Yamashita S."/>
            <person name="Yamamoto K."/>
            <person name="Matsuzaki R."/>
            <person name="Suzuki S."/>
            <person name="Yamaguchi H."/>
            <person name="Hirooka S."/>
            <person name="Minakuchi Y."/>
            <person name="Miyagishima S."/>
            <person name="Kawachi M."/>
            <person name="Toyoda A."/>
            <person name="Nozaki H."/>
        </authorList>
    </citation>
    <scope>NUCLEOTIDE SEQUENCE [LARGE SCALE GENOMIC DNA]</scope>
    <source>
        <strain evidence="3 4">NIES-4017</strain>
    </source>
</reference>
<dbReference type="InterPro" id="IPR018253">
    <property type="entry name" value="DnaJ_domain_CS"/>
</dbReference>
<dbReference type="SUPFAM" id="SSF46565">
    <property type="entry name" value="Chaperone J-domain"/>
    <property type="match status" value="1"/>
</dbReference>
<dbReference type="PRINTS" id="PR00625">
    <property type="entry name" value="JDOMAIN"/>
</dbReference>
<dbReference type="CDD" id="cd06257">
    <property type="entry name" value="DnaJ"/>
    <property type="match status" value="1"/>
</dbReference>
<dbReference type="AlphaFoldDB" id="A0AAD3DTD0"/>
<feature type="compositionally biased region" description="Basic and acidic residues" evidence="1">
    <location>
        <begin position="384"/>
        <end position="406"/>
    </location>
</feature>
<accession>A0AAD3DTD0</accession>
<dbReference type="InterPro" id="IPR036869">
    <property type="entry name" value="J_dom_sf"/>
</dbReference>
<feature type="compositionally biased region" description="Low complexity" evidence="1">
    <location>
        <begin position="410"/>
        <end position="420"/>
    </location>
</feature>
<dbReference type="InterPro" id="IPR042977">
    <property type="entry name" value="AtJ6-like"/>
</dbReference>
<evidence type="ECO:0000313" key="4">
    <source>
        <dbReference type="Proteomes" id="UP001054857"/>
    </source>
</evidence>
<feature type="compositionally biased region" description="Acidic residues" evidence="1">
    <location>
        <begin position="304"/>
        <end position="353"/>
    </location>
</feature>
<dbReference type="Gene3D" id="1.10.287.110">
    <property type="entry name" value="DnaJ domain"/>
    <property type="match status" value="1"/>
</dbReference>
<proteinExistence type="predicted"/>
<dbReference type="Pfam" id="PF00226">
    <property type="entry name" value="DnaJ"/>
    <property type="match status" value="1"/>
</dbReference>
<sequence length="480" mass="51817">MTGSLYEVLGVDKTASQDEIKKAYRQRALQLHPDKNPNNEDAKAKFQLLQKVYAVLGNEEKRKVYDDTGSTDDDDLAGKSFEDLKDYFRAMFGIKTEDIDEFTARYQGSADERSDLLRYYREFKGRMETVFDHLMCSDPDLDSHRLMEVVEEAIAAGEVPRFKHFTSWAKQVAARPRPSRAQAAAAATARGPSGALVAAIHSKRAAAADSFFDSLMAKYGGGGGKDKGKGKGKGGKAAEEAQPISEPTDEEFEAARRRLQERGLKLDGSSKEGGKGKKKAPEVKGKSKSPAAAKQGRGGRKDSSEDDGDDEDFEEEDVSDEEEEEVDVVETDDDLNSDGSSDEGDEEEEESEEEKSVKAAVKGGRGADKTKRRSSGSSQLAGRSAEKKAKQKGQKEGVKAEEEGRKPPLKAKTAAGQAAANGGGDGGKTGKAKGKPEKRKAEKENKAAADEDKGQGKQKRRQEGKGVEGGPLKKAKRAAA</sequence>
<feature type="domain" description="J" evidence="2">
    <location>
        <begin position="4"/>
        <end position="69"/>
    </location>
</feature>
<dbReference type="PANTHER" id="PTHR44916">
    <property type="entry name" value="CHAPERONE DNAJ-DOMAIN SUPERFAMILY PROTEIN-RELATED"/>
    <property type="match status" value="1"/>
</dbReference>
<evidence type="ECO:0000313" key="3">
    <source>
        <dbReference type="EMBL" id="GFR47759.1"/>
    </source>
</evidence>
<dbReference type="InterPro" id="IPR056453">
    <property type="entry name" value="HTH_DNAJC9"/>
</dbReference>
<comment type="caution">
    <text evidence="3">The sequence shown here is derived from an EMBL/GenBank/DDBJ whole genome shotgun (WGS) entry which is preliminary data.</text>
</comment>
<gene>
    <name evidence="3" type="ORF">Agub_g9524</name>
</gene>
<dbReference type="EMBL" id="BMAR01000019">
    <property type="protein sequence ID" value="GFR47759.1"/>
    <property type="molecule type" value="Genomic_DNA"/>
</dbReference>
<dbReference type="Pfam" id="PF23302">
    <property type="entry name" value="HTH_DNAJC9"/>
    <property type="match status" value="1"/>
</dbReference>
<dbReference type="Proteomes" id="UP001054857">
    <property type="component" value="Unassembled WGS sequence"/>
</dbReference>
<protein>
    <recommendedName>
        <fullName evidence="2">J domain-containing protein</fullName>
    </recommendedName>
</protein>
<dbReference type="InterPro" id="IPR001623">
    <property type="entry name" value="DnaJ_domain"/>
</dbReference>
<keyword evidence="4" id="KW-1185">Reference proteome</keyword>
<dbReference type="PROSITE" id="PS00636">
    <property type="entry name" value="DNAJ_1"/>
    <property type="match status" value="1"/>
</dbReference>
<feature type="compositionally biased region" description="Basic and acidic residues" evidence="1">
    <location>
        <begin position="253"/>
        <end position="285"/>
    </location>
</feature>
<name>A0AAD3DTD0_9CHLO</name>
<evidence type="ECO:0000259" key="2">
    <source>
        <dbReference type="PROSITE" id="PS50076"/>
    </source>
</evidence>